<gene>
    <name evidence="1" type="ORF">BECKH772A_GA0070896_100336</name>
    <name evidence="2" type="ORF">BECKH772B_GA0070898_100326</name>
    <name evidence="3" type="ORF">BECKH772C_GA0070978_100326</name>
</gene>
<proteinExistence type="predicted"/>
<evidence type="ECO:0000313" key="3">
    <source>
        <dbReference type="EMBL" id="VFJ99470.1"/>
    </source>
</evidence>
<protein>
    <submittedName>
        <fullName evidence="1">Uncharacterized protein</fullName>
    </submittedName>
</protein>
<organism evidence="1">
    <name type="scientific">Candidatus Kentrum eta</name>
    <dbReference type="NCBI Taxonomy" id="2126337"/>
    <lineage>
        <taxon>Bacteria</taxon>
        <taxon>Pseudomonadati</taxon>
        <taxon>Pseudomonadota</taxon>
        <taxon>Gammaproteobacteria</taxon>
        <taxon>Candidatus Kentrum</taxon>
    </lineage>
</organism>
<dbReference type="EMBL" id="CAADFG010000033">
    <property type="protein sequence ID" value="VFJ91585.1"/>
    <property type="molecule type" value="Genomic_DNA"/>
</dbReference>
<evidence type="ECO:0000313" key="1">
    <source>
        <dbReference type="EMBL" id="VFJ91585.1"/>
    </source>
</evidence>
<dbReference type="AlphaFoldDB" id="A0A450UGE0"/>
<dbReference type="EMBL" id="CAADFI010000032">
    <property type="protein sequence ID" value="VFJ92673.1"/>
    <property type="molecule type" value="Genomic_DNA"/>
</dbReference>
<name>A0A450UGE0_9GAMM</name>
<reference evidence="1" key="1">
    <citation type="submission" date="2019-02" db="EMBL/GenBank/DDBJ databases">
        <authorList>
            <person name="Gruber-Vodicka R. H."/>
            <person name="Seah K. B. B."/>
        </authorList>
    </citation>
    <scope>NUCLEOTIDE SEQUENCE</scope>
    <source>
        <strain evidence="3">BECK_SA2B12</strain>
        <strain evidence="1">BECK_SA2B15</strain>
        <strain evidence="2">BECK_SA2B20</strain>
    </source>
</reference>
<dbReference type="EMBL" id="CAADFJ010000032">
    <property type="protein sequence ID" value="VFJ99470.1"/>
    <property type="molecule type" value="Genomic_DNA"/>
</dbReference>
<accession>A0A450UGE0</accession>
<sequence length="122" mass="13461">MVLTIGNPRSAGLQAGIKNRRSQERLLYERTGYIPPPTGKYAPDELARHGNNRRQQEIPAMTTEFPREEAKLPALAKKMAHGLGANADLFPAPPFPAEGQGWQGEMDKTIARCFTPLRHGKG</sequence>
<evidence type="ECO:0000313" key="2">
    <source>
        <dbReference type="EMBL" id="VFJ92673.1"/>
    </source>
</evidence>